<dbReference type="Gene3D" id="2.40.260.10">
    <property type="entry name" value="Sortase"/>
    <property type="match status" value="1"/>
</dbReference>
<keyword evidence="2" id="KW-1185">Reference proteome</keyword>
<organism evidence="1 2">
    <name type="scientific">Murimonas intestini</name>
    <dbReference type="NCBI Taxonomy" id="1337051"/>
    <lineage>
        <taxon>Bacteria</taxon>
        <taxon>Bacillati</taxon>
        <taxon>Bacillota</taxon>
        <taxon>Clostridia</taxon>
        <taxon>Lachnospirales</taxon>
        <taxon>Lachnospiraceae</taxon>
        <taxon>Murimonas</taxon>
    </lineage>
</organism>
<dbReference type="InterPro" id="IPR009835">
    <property type="entry name" value="SrtB"/>
</dbReference>
<dbReference type="EMBL" id="QGGY01000003">
    <property type="protein sequence ID" value="PWJ77187.1"/>
    <property type="molecule type" value="Genomic_DNA"/>
</dbReference>
<dbReference type="InterPro" id="IPR023365">
    <property type="entry name" value="Sortase_dom-sf"/>
</dbReference>
<sequence>MKKAVPIIAGALVIVAASAAIGGYQLYLKEAQEQALREEEEKYAYERQNPEEIIPGEIPVKFEILQEENPDIYAWITIPGTLIDEPLLQREDDNGYYASHDRYGKESSSGALYTENYNGRDFTDPLTVVYGPNCEDETLFGSLYHYSDNLFMEEHPNIYIYTPEKIQKYRIFAAYRGDNRHLMHRYKMGEKESSRRALLNDIFDSRDMGSRIDRSAPVDETDQILTLSTHVSTHDSSGEEYRYLVQAYLEEVTE</sequence>
<evidence type="ECO:0000313" key="2">
    <source>
        <dbReference type="Proteomes" id="UP000245412"/>
    </source>
</evidence>
<accession>A0AB73T6I6</accession>
<dbReference type="CDD" id="cd05826">
    <property type="entry name" value="Sortase_B"/>
    <property type="match status" value="1"/>
</dbReference>
<dbReference type="SUPFAM" id="SSF63817">
    <property type="entry name" value="Sortase"/>
    <property type="match status" value="1"/>
</dbReference>
<gene>
    <name evidence="1" type="ORF">C7383_10328</name>
</gene>
<reference evidence="1 2" key="1">
    <citation type="submission" date="2018-05" db="EMBL/GenBank/DDBJ databases">
        <authorList>
            <person name="Goeker M."/>
            <person name="Huntemann M."/>
            <person name="Clum A."/>
            <person name="Pillay M."/>
            <person name="Palaniappan K."/>
            <person name="Varghese N."/>
            <person name="Mikhailova N."/>
            <person name="Stamatis D."/>
            <person name="Reddy T."/>
            <person name="Daum C."/>
            <person name="Shapiro N."/>
            <person name="Ivanova N."/>
            <person name="Kyrpides N."/>
            <person name="Woyke T."/>
        </authorList>
    </citation>
    <scope>NUCLEOTIDE SEQUENCE [LARGE SCALE GENOMIC DNA]</scope>
    <source>
        <strain evidence="1 2">DSM 26524</strain>
    </source>
</reference>
<protein>
    <submittedName>
        <fullName evidence="1">Sortase B</fullName>
    </submittedName>
</protein>
<proteinExistence type="predicted"/>
<evidence type="ECO:0000313" key="1">
    <source>
        <dbReference type="EMBL" id="PWJ77187.1"/>
    </source>
</evidence>
<comment type="caution">
    <text evidence="1">The sequence shown here is derived from an EMBL/GenBank/DDBJ whole genome shotgun (WGS) entry which is preliminary data.</text>
</comment>
<name>A0AB73T6I6_9FIRM</name>
<dbReference type="Proteomes" id="UP000245412">
    <property type="component" value="Unassembled WGS sequence"/>
</dbReference>
<dbReference type="AlphaFoldDB" id="A0AB73T6I6"/>
<dbReference type="RefSeq" id="WP_109625309.1">
    <property type="nucleotide sequence ID" value="NZ_JANKBI010000002.1"/>
</dbReference>